<feature type="coiled-coil region" evidence="1">
    <location>
        <begin position="435"/>
        <end position="469"/>
    </location>
</feature>
<feature type="region of interest" description="Disordered" evidence="2">
    <location>
        <begin position="948"/>
        <end position="997"/>
    </location>
</feature>
<protein>
    <submittedName>
        <fullName evidence="3">Uncharacterized protein</fullName>
    </submittedName>
</protein>
<feature type="region of interest" description="Disordered" evidence="2">
    <location>
        <begin position="193"/>
        <end position="249"/>
    </location>
</feature>
<evidence type="ECO:0000256" key="1">
    <source>
        <dbReference type="SAM" id="Coils"/>
    </source>
</evidence>
<feature type="region of interest" description="Disordered" evidence="2">
    <location>
        <begin position="342"/>
        <end position="379"/>
    </location>
</feature>
<feature type="region of interest" description="Disordered" evidence="2">
    <location>
        <begin position="886"/>
        <end position="932"/>
    </location>
</feature>
<feature type="compositionally biased region" description="Low complexity" evidence="2">
    <location>
        <begin position="48"/>
        <end position="64"/>
    </location>
</feature>
<feature type="compositionally biased region" description="Polar residues" evidence="2">
    <location>
        <begin position="70"/>
        <end position="85"/>
    </location>
</feature>
<dbReference type="InParanoid" id="A0A165TMX2"/>
<evidence type="ECO:0000313" key="4">
    <source>
        <dbReference type="Proteomes" id="UP000076761"/>
    </source>
</evidence>
<feature type="region of interest" description="Disordered" evidence="2">
    <location>
        <begin position="787"/>
        <end position="823"/>
    </location>
</feature>
<accession>A0A165TMX2</accession>
<organism evidence="3 4">
    <name type="scientific">Neolentinus lepideus HHB14362 ss-1</name>
    <dbReference type="NCBI Taxonomy" id="1314782"/>
    <lineage>
        <taxon>Eukaryota</taxon>
        <taxon>Fungi</taxon>
        <taxon>Dikarya</taxon>
        <taxon>Basidiomycota</taxon>
        <taxon>Agaricomycotina</taxon>
        <taxon>Agaricomycetes</taxon>
        <taxon>Gloeophyllales</taxon>
        <taxon>Gloeophyllaceae</taxon>
        <taxon>Neolentinus</taxon>
    </lineage>
</organism>
<feature type="compositionally biased region" description="Acidic residues" evidence="2">
    <location>
        <begin position="807"/>
        <end position="820"/>
    </location>
</feature>
<dbReference type="AlphaFoldDB" id="A0A165TMX2"/>
<reference evidence="3 4" key="1">
    <citation type="journal article" date="2016" name="Mol. Biol. Evol.">
        <title>Comparative Genomics of Early-Diverging Mushroom-Forming Fungi Provides Insights into the Origins of Lignocellulose Decay Capabilities.</title>
        <authorList>
            <person name="Nagy L.G."/>
            <person name="Riley R."/>
            <person name="Tritt A."/>
            <person name="Adam C."/>
            <person name="Daum C."/>
            <person name="Floudas D."/>
            <person name="Sun H."/>
            <person name="Yadav J.S."/>
            <person name="Pangilinan J."/>
            <person name="Larsson K.H."/>
            <person name="Matsuura K."/>
            <person name="Barry K."/>
            <person name="Labutti K."/>
            <person name="Kuo R."/>
            <person name="Ohm R.A."/>
            <person name="Bhattacharya S.S."/>
            <person name="Shirouzu T."/>
            <person name="Yoshinaga Y."/>
            <person name="Martin F.M."/>
            <person name="Grigoriev I.V."/>
            <person name="Hibbett D.S."/>
        </authorList>
    </citation>
    <scope>NUCLEOTIDE SEQUENCE [LARGE SCALE GENOMIC DNA]</scope>
    <source>
        <strain evidence="3 4">HHB14362 ss-1</strain>
    </source>
</reference>
<dbReference type="STRING" id="1314782.A0A165TMX2"/>
<feature type="region of interest" description="Disordered" evidence="2">
    <location>
        <begin position="688"/>
        <end position="739"/>
    </location>
</feature>
<feature type="compositionally biased region" description="Polar residues" evidence="2">
    <location>
        <begin position="956"/>
        <end position="969"/>
    </location>
</feature>
<gene>
    <name evidence="3" type="ORF">NEOLEDRAFT_1168426</name>
</gene>
<keyword evidence="4" id="KW-1185">Reference proteome</keyword>
<proteinExistence type="predicted"/>
<feature type="compositionally biased region" description="Polar residues" evidence="2">
    <location>
        <begin position="894"/>
        <end position="914"/>
    </location>
</feature>
<name>A0A165TMX2_9AGAM</name>
<feature type="compositionally biased region" description="Low complexity" evidence="2">
    <location>
        <begin position="281"/>
        <end position="290"/>
    </location>
</feature>
<keyword evidence="1" id="KW-0175">Coiled coil</keyword>
<feature type="compositionally biased region" description="Acidic residues" evidence="2">
    <location>
        <begin position="207"/>
        <end position="224"/>
    </location>
</feature>
<feature type="region of interest" description="Disordered" evidence="2">
    <location>
        <begin position="23"/>
        <end position="104"/>
    </location>
</feature>
<feature type="coiled-coil region" evidence="1">
    <location>
        <begin position="498"/>
        <end position="570"/>
    </location>
</feature>
<dbReference type="EMBL" id="KV425564">
    <property type="protein sequence ID" value="KZT26910.1"/>
    <property type="molecule type" value="Genomic_DNA"/>
</dbReference>
<feature type="compositionally biased region" description="Polar residues" evidence="2">
    <location>
        <begin position="1029"/>
        <end position="1046"/>
    </location>
</feature>
<evidence type="ECO:0000313" key="3">
    <source>
        <dbReference type="EMBL" id="KZT26910.1"/>
    </source>
</evidence>
<feature type="compositionally biased region" description="Polar residues" evidence="2">
    <location>
        <begin position="300"/>
        <end position="314"/>
    </location>
</feature>
<feature type="compositionally biased region" description="Polar residues" evidence="2">
    <location>
        <begin position="265"/>
        <end position="275"/>
    </location>
</feature>
<sequence>MDAMHAVDDTMQERLDLVEKKRFDSFRLGKPQMASSRPRSFHGRSRSRNTSISSLSTISVPNSLDLMNDMSPTSTAPANRPTSRPNSHHRRQSSVSTRRESAEVMGVSLSDLQPSVSNDNINLGDKDSVRRQALWALEGKSTVGQYSKVEIPELGTPEIEKRIFEFPTKPSFPPGPAGIGGIMGKRDSLGKLILPSSSSKDQLGTLLEEEEEDEAEEFTPEIEEASPVVISVTTPSPTPARQRPTGLSLRPLSLTPETVVSFTSGNLPTPVQTPRSIGLKSLTLTSSPSPVLGDEKENQNAEPTSASRRMSLNMDSERRRSTSPAEILQRRSSISYICSSDSPRGSAGCLPTPEMTPTSTTSGRYRYSTSSTDSDLARDPLSSTEQHFLVKQHSALLARIEDLERALSARPRSWHMSYASDISSSASVGTPSEPSDEILRLVADLKAERDELKKDVDGWRVRVHDLQKQVGTLANRVDMERREAWVARERVGLLTIEKSSLEKELAAQSALVEETQGRYTTVKEAFDALQEKYEHLEQELERSLKYQEECTALRAELVQERSRREAIERELENAGLVATPTPNAFEFKLSSSRNRSVGFMSVDSESSFTDVESLDGTSFRSGKTLKAVVEEEEERYFDDELVRYEDENESDVSFESPGGSSVGSFEDLRRSVRDLSVDIPVAPMISGDVLSSSPSPLQSPAPSPIFDEPPKPAHGRHHSLSKTWTFPKGPQTQVSRRKESVDRFFECLEDLDNSPPLPAPGAKSDKSVFSYGFAAVKDDDLPPFLLPTDVGTVVPEETGPTRSLEALIEEDEEEEEEDREDALSDIVGEEVEGGIRFTFTPPSLHSTPTACFNESVEDVAEDVEVPLIFPQQRAVEESFSQEESVSFQLPSPVKTRSPSCIPRSTSSKRFTSSIPVPVKSTPPKAAVPESPVSPTGNLCFFTPPSKRGGAMPAYQRSPSTPSPVRTNTPARPRAVSAATFIPQPPARQGPIKNKSDMSNGSIGLPYLKSSVIGGVGNVPSRSYDKPLNASASHSHMSGPSKTLTFDTSSTHDDLQFSANVTPSPVTSSLFSPRLSLLTNFITVRGLPWSPRRNSDSPVFPNNPDDMNVTTPERKERVFVSKEKQLEALRARMEEERKMRMRPRGVINL</sequence>
<feature type="region of interest" description="Disordered" evidence="2">
    <location>
        <begin position="265"/>
        <end position="327"/>
    </location>
</feature>
<feature type="region of interest" description="Disordered" evidence="2">
    <location>
        <begin position="1023"/>
        <end position="1046"/>
    </location>
</feature>
<dbReference type="Proteomes" id="UP000076761">
    <property type="component" value="Unassembled WGS sequence"/>
</dbReference>
<dbReference type="OrthoDB" id="2528184at2759"/>
<evidence type="ECO:0000256" key="2">
    <source>
        <dbReference type="SAM" id="MobiDB-lite"/>
    </source>
</evidence>
<dbReference type="Gene3D" id="1.10.287.1490">
    <property type="match status" value="1"/>
</dbReference>
<feature type="compositionally biased region" description="Low complexity" evidence="2">
    <location>
        <begin position="351"/>
        <end position="374"/>
    </location>
</feature>